<dbReference type="Proteomes" id="UP000648182">
    <property type="component" value="Unassembled WGS sequence"/>
</dbReference>
<name>A0ABR8VR73_9BACI</name>
<evidence type="ECO:0000256" key="3">
    <source>
        <dbReference type="ARBA" id="ARBA00023136"/>
    </source>
</evidence>
<keyword evidence="2" id="KW-0732">Signal</keyword>
<dbReference type="SUPFAM" id="SSF53850">
    <property type="entry name" value="Periplasmic binding protein-like II"/>
    <property type="match status" value="1"/>
</dbReference>
<dbReference type="RefSeq" id="WP_191815804.1">
    <property type="nucleotide sequence ID" value="NZ_JACSPV010000052.1"/>
</dbReference>
<evidence type="ECO:0000256" key="6">
    <source>
        <dbReference type="PIRNR" id="PIRNR002854"/>
    </source>
</evidence>
<comment type="subcellular location">
    <subcellularLocation>
        <location evidence="1">Membrane</location>
        <topology evidence="1">Lipid-anchor</topology>
    </subcellularLocation>
</comment>
<evidence type="ECO:0000256" key="5">
    <source>
        <dbReference type="ARBA" id="ARBA00023288"/>
    </source>
</evidence>
<evidence type="ECO:0000313" key="7">
    <source>
        <dbReference type="EMBL" id="MBD8007277.1"/>
    </source>
</evidence>
<gene>
    <name evidence="7" type="ORF">H9631_19620</name>
</gene>
<dbReference type="PANTHER" id="PTHR30429">
    <property type="entry name" value="D-METHIONINE-BINDING LIPOPROTEIN METQ"/>
    <property type="match status" value="1"/>
</dbReference>
<evidence type="ECO:0000256" key="1">
    <source>
        <dbReference type="ARBA" id="ARBA00004635"/>
    </source>
</evidence>
<dbReference type="PIRSF" id="PIRSF002854">
    <property type="entry name" value="MetQ"/>
    <property type="match status" value="1"/>
</dbReference>
<keyword evidence="5 6" id="KW-0449">Lipoprotein</keyword>
<sequence>MKKRLSLIVLVITLIGILAGCGTKSSADDKKEPEKIVHVKVGVTGTDGQYWNLIKEKAKEKNIEIDLIEFSDYTLPNNALANGEVDINAFQHLAFLSQFIVENDVDIAPIGSTVIAPMGLYSDKYKDSSEIPDGSEVAIPNDPANLGRGLKVLEATGLVKLTKDVGLYPTEEDIIENPKNIKILPVVAQQTPRVLPDVEASIINSGIAGQAGFTLDKAIFQDDPNSEETRPYLNVFAVRSEDVDNETYKTIAKIYQEEDVAEAVKEDSNGGNVVVDVPKEELQKTLDQLIEDIRSKKQ</sequence>
<protein>
    <recommendedName>
        <fullName evidence="6">Lipoprotein</fullName>
    </recommendedName>
</protein>
<evidence type="ECO:0000256" key="2">
    <source>
        <dbReference type="ARBA" id="ARBA00022729"/>
    </source>
</evidence>
<organism evidence="7 8">
    <name type="scientific">Bacillus norwichensis</name>
    <dbReference type="NCBI Taxonomy" id="2762217"/>
    <lineage>
        <taxon>Bacteria</taxon>
        <taxon>Bacillati</taxon>
        <taxon>Bacillota</taxon>
        <taxon>Bacilli</taxon>
        <taxon>Bacillales</taxon>
        <taxon>Bacillaceae</taxon>
        <taxon>Bacillus</taxon>
    </lineage>
</organism>
<dbReference type="Gene3D" id="3.40.190.10">
    <property type="entry name" value="Periplasmic binding protein-like II"/>
    <property type="match status" value="2"/>
</dbReference>
<dbReference type="InterPro" id="IPR004872">
    <property type="entry name" value="Lipoprotein_NlpA"/>
</dbReference>
<comment type="similarity">
    <text evidence="6">Belongs to the nlpA lipoprotein family.</text>
</comment>
<evidence type="ECO:0000313" key="8">
    <source>
        <dbReference type="Proteomes" id="UP000648182"/>
    </source>
</evidence>
<keyword evidence="8" id="KW-1185">Reference proteome</keyword>
<dbReference type="PANTHER" id="PTHR30429:SF3">
    <property type="entry name" value="LIPOPROTEIN"/>
    <property type="match status" value="1"/>
</dbReference>
<dbReference type="EMBL" id="JACSPV010000052">
    <property type="protein sequence ID" value="MBD8007277.1"/>
    <property type="molecule type" value="Genomic_DNA"/>
</dbReference>
<keyword evidence="4" id="KW-0564">Palmitate</keyword>
<proteinExistence type="inferred from homology"/>
<keyword evidence="3" id="KW-0472">Membrane</keyword>
<dbReference type="Pfam" id="PF03180">
    <property type="entry name" value="Lipoprotein_9"/>
    <property type="match status" value="1"/>
</dbReference>
<comment type="caution">
    <text evidence="7">The sequence shown here is derived from an EMBL/GenBank/DDBJ whole genome shotgun (WGS) entry which is preliminary data.</text>
</comment>
<accession>A0ABR8VR73</accession>
<dbReference type="PROSITE" id="PS51257">
    <property type="entry name" value="PROKAR_LIPOPROTEIN"/>
    <property type="match status" value="1"/>
</dbReference>
<evidence type="ECO:0000256" key="4">
    <source>
        <dbReference type="ARBA" id="ARBA00023139"/>
    </source>
</evidence>
<reference evidence="7 8" key="1">
    <citation type="submission" date="2020-08" db="EMBL/GenBank/DDBJ databases">
        <title>A Genomic Blueprint of the Chicken Gut Microbiome.</title>
        <authorList>
            <person name="Gilroy R."/>
            <person name="Ravi A."/>
            <person name="Getino M."/>
            <person name="Pursley I."/>
            <person name="Horton D.L."/>
            <person name="Alikhan N.-F."/>
            <person name="Baker D."/>
            <person name="Gharbi K."/>
            <person name="Hall N."/>
            <person name="Watson M."/>
            <person name="Adriaenssens E.M."/>
            <person name="Foster-Nyarko E."/>
            <person name="Jarju S."/>
            <person name="Secka A."/>
            <person name="Antonio M."/>
            <person name="Oren A."/>
            <person name="Chaudhuri R."/>
            <person name="La Ragione R.M."/>
            <person name="Hildebrand F."/>
            <person name="Pallen M.J."/>
        </authorList>
    </citation>
    <scope>NUCLEOTIDE SEQUENCE [LARGE SCALE GENOMIC DNA]</scope>
    <source>
        <strain evidence="7 8">Sa1BUA2</strain>
    </source>
</reference>